<feature type="domain" description="HTH tetR-type" evidence="5">
    <location>
        <begin position="1"/>
        <end position="54"/>
    </location>
</feature>
<dbReference type="SUPFAM" id="SSF46689">
    <property type="entry name" value="Homeodomain-like"/>
    <property type="match status" value="1"/>
</dbReference>
<keyword evidence="7" id="KW-1185">Reference proteome</keyword>
<dbReference type="Pfam" id="PF00440">
    <property type="entry name" value="TetR_N"/>
    <property type="match status" value="1"/>
</dbReference>
<name>A0A239E5Y7_9ACTN</name>
<dbReference type="InterPro" id="IPR036271">
    <property type="entry name" value="Tet_transcr_reg_TetR-rel_C_sf"/>
</dbReference>
<accession>A0A239E5Y7</accession>
<dbReference type="OrthoDB" id="3784817at2"/>
<evidence type="ECO:0000256" key="3">
    <source>
        <dbReference type="ARBA" id="ARBA00023163"/>
    </source>
</evidence>
<sequence>MSAAATLLAEGGRDAVSTRSVSKAAAVQPPTIYRQFGDMQGLLDAVAAEGFADYLHRKTDRTRADDPVEDLRWGWDLHIEFGVANPEIYQLMFGQPRPGAEPAAVTESFNVLRGLVTRVAEAGRLSVDVERAMLMIHSAGCGVVLTLIATLPGARDPELSPRTREAILAAITTAQPEDAAGEERRTITRTVAFKAVLPEIGEILTPGERILLNELLDRITHSA</sequence>
<proteinExistence type="predicted"/>
<evidence type="ECO:0000259" key="5">
    <source>
        <dbReference type="PROSITE" id="PS50977"/>
    </source>
</evidence>
<reference evidence="6 7" key="1">
    <citation type="submission" date="2017-06" db="EMBL/GenBank/DDBJ databases">
        <authorList>
            <person name="Kim H.J."/>
            <person name="Triplett B.A."/>
        </authorList>
    </citation>
    <scope>NUCLEOTIDE SEQUENCE [LARGE SCALE GENOMIC DNA]</scope>
    <source>
        <strain evidence="6 7">CGMCC 4.1858</strain>
    </source>
</reference>
<dbReference type="GO" id="GO:0003700">
    <property type="term" value="F:DNA-binding transcription factor activity"/>
    <property type="evidence" value="ECO:0007669"/>
    <property type="project" value="TreeGrafter"/>
</dbReference>
<evidence type="ECO:0000256" key="2">
    <source>
        <dbReference type="ARBA" id="ARBA00023125"/>
    </source>
</evidence>
<dbReference type="Proteomes" id="UP000198280">
    <property type="component" value="Unassembled WGS sequence"/>
</dbReference>
<organism evidence="6 7">
    <name type="scientific">Actinacidiphila glaucinigra</name>
    <dbReference type="NCBI Taxonomy" id="235986"/>
    <lineage>
        <taxon>Bacteria</taxon>
        <taxon>Bacillati</taxon>
        <taxon>Actinomycetota</taxon>
        <taxon>Actinomycetes</taxon>
        <taxon>Kitasatosporales</taxon>
        <taxon>Streptomycetaceae</taxon>
        <taxon>Actinacidiphila</taxon>
    </lineage>
</organism>
<evidence type="ECO:0000256" key="4">
    <source>
        <dbReference type="PROSITE-ProRule" id="PRU00335"/>
    </source>
</evidence>
<dbReference type="PROSITE" id="PS50977">
    <property type="entry name" value="HTH_TETR_2"/>
    <property type="match status" value="1"/>
</dbReference>
<dbReference type="GO" id="GO:0000976">
    <property type="term" value="F:transcription cis-regulatory region binding"/>
    <property type="evidence" value="ECO:0007669"/>
    <property type="project" value="TreeGrafter"/>
</dbReference>
<feature type="DNA-binding region" description="H-T-H motif" evidence="4">
    <location>
        <begin position="17"/>
        <end position="36"/>
    </location>
</feature>
<evidence type="ECO:0000313" key="7">
    <source>
        <dbReference type="Proteomes" id="UP000198280"/>
    </source>
</evidence>
<dbReference type="InterPro" id="IPR001647">
    <property type="entry name" value="HTH_TetR"/>
</dbReference>
<keyword evidence="3" id="KW-0804">Transcription</keyword>
<keyword evidence="1" id="KW-0805">Transcription regulation</keyword>
<dbReference type="InterPro" id="IPR050109">
    <property type="entry name" value="HTH-type_TetR-like_transc_reg"/>
</dbReference>
<evidence type="ECO:0000256" key="1">
    <source>
        <dbReference type="ARBA" id="ARBA00023015"/>
    </source>
</evidence>
<dbReference type="EMBL" id="FZOF01000005">
    <property type="protein sequence ID" value="SNS39708.1"/>
    <property type="molecule type" value="Genomic_DNA"/>
</dbReference>
<gene>
    <name evidence="6" type="ORF">SAMN05216252_105324</name>
</gene>
<dbReference type="InterPro" id="IPR009057">
    <property type="entry name" value="Homeodomain-like_sf"/>
</dbReference>
<keyword evidence="2 4" id="KW-0238">DNA-binding</keyword>
<dbReference type="AlphaFoldDB" id="A0A239E5Y7"/>
<dbReference type="PANTHER" id="PTHR30055:SF234">
    <property type="entry name" value="HTH-TYPE TRANSCRIPTIONAL REGULATOR BETI"/>
    <property type="match status" value="1"/>
</dbReference>
<evidence type="ECO:0000313" key="6">
    <source>
        <dbReference type="EMBL" id="SNS39708.1"/>
    </source>
</evidence>
<protein>
    <submittedName>
        <fullName evidence="6">Transcriptional regulator, TetR family</fullName>
    </submittedName>
</protein>
<dbReference type="PANTHER" id="PTHR30055">
    <property type="entry name" value="HTH-TYPE TRANSCRIPTIONAL REGULATOR RUTR"/>
    <property type="match status" value="1"/>
</dbReference>
<dbReference type="SUPFAM" id="SSF48498">
    <property type="entry name" value="Tetracyclin repressor-like, C-terminal domain"/>
    <property type="match status" value="1"/>
</dbReference>
<dbReference type="Gene3D" id="1.10.357.10">
    <property type="entry name" value="Tetracycline Repressor, domain 2"/>
    <property type="match status" value="1"/>
</dbReference>